<proteinExistence type="inferred from homology"/>
<evidence type="ECO:0000256" key="3">
    <source>
        <dbReference type="RuleBase" id="RU362118"/>
    </source>
</evidence>
<dbReference type="Proteomes" id="UP000019849">
    <property type="component" value="Unassembled WGS sequence"/>
</dbReference>
<dbReference type="Pfam" id="PF01053">
    <property type="entry name" value="Cys_Met_Meta_PP"/>
    <property type="match status" value="1"/>
</dbReference>
<evidence type="ECO:0000256" key="1">
    <source>
        <dbReference type="ARBA" id="ARBA00001933"/>
    </source>
</evidence>
<evidence type="ECO:0000256" key="2">
    <source>
        <dbReference type="ARBA" id="ARBA00022898"/>
    </source>
</evidence>
<evidence type="ECO:0000313" key="5">
    <source>
        <dbReference type="Proteomes" id="UP000019849"/>
    </source>
</evidence>
<accession>A0A011UYV3</accession>
<dbReference type="eggNOG" id="COG0626">
    <property type="taxonomic scope" value="Bacteria"/>
</dbReference>
<name>A0A011UYV3_9HYPH</name>
<dbReference type="AlphaFoldDB" id="A0A011UYV3"/>
<reference evidence="4 5" key="1">
    <citation type="submission" date="2014-02" db="EMBL/GenBank/DDBJ databases">
        <title>Aquamicrobium defluvii Genome sequencing.</title>
        <authorList>
            <person name="Wang X."/>
        </authorList>
    </citation>
    <scope>NUCLEOTIDE SEQUENCE [LARGE SCALE GENOMIC DNA]</scope>
    <source>
        <strain evidence="4 5">W13Z1</strain>
    </source>
</reference>
<dbReference type="GO" id="GO:0019346">
    <property type="term" value="P:transsulfuration"/>
    <property type="evidence" value="ECO:0007669"/>
    <property type="project" value="InterPro"/>
</dbReference>
<dbReference type="HOGENOM" id="CLU_2079858_0_0_5"/>
<dbReference type="EMBL" id="JENY01000045">
    <property type="protein sequence ID" value="EXL01360.1"/>
    <property type="molecule type" value="Genomic_DNA"/>
</dbReference>
<dbReference type="InterPro" id="IPR000277">
    <property type="entry name" value="Cys/Met-Metab_PyrdxlP-dep_enz"/>
</dbReference>
<organism evidence="4 5">
    <name type="scientific">Aquamicrobium defluvii</name>
    <dbReference type="NCBI Taxonomy" id="69279"/>
    <lineage>
        <taxon>Bacteria</taxon>
        <taxon>Pseudomonadati</taxon>
        <taxon>Pseudomonadota</taxon>
        <taxon>Alphaproteobacteria</taxon>
        <taxon>Hyphomicrobiales</taxon>
        <taxon>Phyllobacteriaceae</taxon>
        <taxon>Aquamicrobium</taxon>
    </lineage>
</organism>
<dbReference type="InterPro" id="IPR015421">
    <property type="entry name" value="PyrdxlP-dep_Trfase_major"/>
</dbReference>
<dbReference type="GO" id="GO:0030170">
    <property type="term" value="F:pyridoxal phosphate binding"/>
    <property type="evidence" value="ECO:0007669"/>
    <property type="project" value="InterPro"/>
</dbReference>
<protein>
    <submittedName>
        <fullName evidence="4">Uncharacterized protein</fullName>
    </submittedName>
</protein>
<keyword evidence="2 3" id="KW-0663">Pyridoxal phosphate</keyword>
<sequence>MAVVREEGELRDRLKFLQNAVGAISGPFDSFLALRGIKTLALSAGAGRLTRQHPFLTRSSGWRHAGRAVGDSGLSGLKCRGRMRYEQVSVSERNEEGIRRRLFQEPAKRNCPRNCRR</sequence>
<comment type="similarity">
    <text evidence="3">Belongs to the trans-sulfuration enzymes family.</text>
</comment>
<dbReference type="Gene3D" id="3.40.640.10">
    <property type="entry name" value="Type I PLP-dependent aspartate aminotransferase-like (Major domain)"/>
    <property type="match status" value="1"/>
</dbReference>
<dbReference type="STRING" id="69279.BG36_19645"/>
<comment type="cofactor">
    <cofactor evidence="1 3">
        <name>pyridoxal 5'-phosphate</name>
        <dbReference type="ChEBI" id="CHEBI:597326"/>
    </cofactor>
</comment>
<comment type="caution">
    <text evidence="4">The sequence shown here is derived from an EMBL/GenBank/DDBJ whole genome shotgun (WGS) entry which is preliminary data.</text>
</comment>
<dbReference type="PATRIC" id="fig|69279.3.peg.4774"/>
<gene>
    <name evidence="4" type="ORF">BG36_19645</name>
</gene>
<evidence type="ECO:0000313" key="4">
    <source>
        <dbReference type="EMBL" id="EXL01360.1"/>
    </source>
</evidence>